<keyword evidence="9" id="KW-0808">Transferase</keyword>
<dbReference type="EMBL" id="CP024847">
    <property type="protein sequence ID" value="AUR51423.1"/>
    <property type="molecule type" value="Genomic_DNA"/>
</dbReference>
<evidence type="ECO:0000259" key="8">
    <source>
        <dbReference type="Pfam" id="PF02748"/>
    </source>
</evidence>
<reference evidence="10" key="1">
    <citation type="submission" date="2017-11" db="EMBL/GenBank/DDBJ databases">
        <authorList>
            <person name="Chan K.G."/>
            <person name="Lee L.S."/>
        </authorList>
    </citation>
    <scope>NUCLEOTIDE SEQUENCE [LARGE SCALE GENOMIC DNA]</scope>
    <source>
        <strain evidence="10">DSM 100970</strain>
    </source>
</reference>
<evidence type="ECO:0000256" key="4">
    <source>
        <dbReference type="ARBA" id="ARBA00022723"/>
    </source>
</evidence>
<dbReference type="RefSeq" id="WP_102950722.1">
    <property type="nucleotide sequence ID" value="NZ_CP024847.1"/>
</dbReference>
<organism evidence="9 10">
    <name type="scientific">Aquella oligotrophica</name>
    <dbReference type="NCBI Taxonomy" id="2067065"/>
    <lineage>
        <taxon>Bacteria</taxon>
        <taxon>Pseudomonadati</taxon>
        <taxon>Pseudomonadota</taxon>
        <taxon>Betaproteobacteria</taxon>
        <taxon>Neisseriales</taxon>
        <taxon>Neisseriaceae</taxon>
        <taxon>Aquella</taxon>
    </lineage>
</organism>
<dbReference type="InterPro" id="IPR036792">
    <property type="entry name" value="Asp_carbatrfase_reg_C_sf"/>
</dbReference>
<dbReference type="PANTHER" id="PTHR35805:SF1">
    <property type="entry name" value="ASPARTATE CARBAMOYLTRANSFERASE REGULATORY CHAIN"/>
    <property type="match status" value="1"/>
</dbReference>
<dbReference type="InterPro" id="IPR036793">
    <property type="entry name" value="Asp_carbatrfase_reg_N_sf"/>
</dbReference>
<keyword evidence="5" id="KW-0862">Zinc</keyword>
<dbReference type="InterPro" id="IPR020545">
    <property type="entry name" value="Asp_carbamoyltransf_reg_N"/>
</dbReference>
<dbReference type="Pfam" id="PF02748">
    <property type="entry name" value="PyrI_C"/>
    <property type="match status" value="1"/>
</dbReference>
<dbReference type="InterPro" id="IPR020542">
    <property type="entry name" value="Asp_carbamoyltrfase_reg_C"/>
</dbReference>
<evidence type="ECO:0000256" key="3">
    <source>
        <dbReference type="ARBA" id="ARBA00021764"/>
    </source>
</evidence>
<dbReference type="SUPFAM" id="SSF57825">
    <property type="entry name" value="Aspartate carbamoyltransferase, Regulatory-chain, C-terminal domain"/>
    <property type="match status" value="1"/>
</dbReference>
<accession>A0A2I7N4N4</accession>
<evidence type="ECO:0000313" key="10">
    <source>
        <dbReference type="Proteomes" id="UP000236655"/>
    </source>
</evidence>
<evidence type="ECO:0000259" key="7">
    <source>
        <dbReference type="Pfam" id="PF01948"/>
    </source>
</evidence>
<gene>
    <name evidence="9" type="ORF">CUN60_03625</name>
</gene>
<dbReference type="AlphaFoldDB" id="A0A2I7N4N4"/>
<proteinExistence type="inferred from homology"/>
<protein>
    <recommendedName>
        <fullName evidence="3">Aspartate carbamoyltransferase regulatory chain</fullName>
    </recommendedName>
</protein>
<comment type="similarity">
    <text evidence="2">Belongs to the PyrI family.</text>
</comment>
<dbReference type="GO" id="GO:0006221">
    <property type="term" value="P:pyrimidine nucleotide biosynthetic process"/>
    <property type="evidence" value="ECO:0007669"/>
    <property type="project" value="UniProtKB-KW"/>
</dbReference>
<sequence>MMANKKIGAIENGINLDHIPQGNAWYIIKLLKLERKYPVGIGLNLLSKRMGVKDLVKVENYFLTDKQLKAVSVFAPGATYSEIRNYEVVRKIQLTLPESIDELIICPNHRCISHQYRSLFRLSYSNENAIAQCHYCEHHFNLSDLNAFQL</sequence>
<evidence type="ECO:0000256" key="2">
    <source>
        <dbReference type="ARBA" id="ARBA00010498"/>
    </source>
</evidence>
<dbReference type="SUPFAM" id="SSF54893">
    <property type="entry name" value="Aspartate carbamoyltransferase, Regulatory-chain, N-terminal domain"/>
    <property type="match status" value="1"/>
</dbReference>
<dbReference type="Proteomes" id="UP000236655">
    <property type="component" value="Chromosome"/>
</dbReference>
<feature type="domain" description="Aspartate carbamoyltransferase regulatory subunit C-terminal" evidence="8">
    <location>
        <begin position="100"/>
        <end position="141"/>
    </location>
</feature>
<dbReference type="Pfam" id="PF01948">
    <property type="entry name" value="PyrI"/>
    <property type="match status" value="1"/>
</dbReference>
<feature type="domain" description="Aspartate carbamoyltransferase regulatory subunit N-terminal" evidence="7">
    <location>
        <begin position="6"/>
        <end position="94"/>
    </location>
</feature>
<evidence type="ECO:0000256" key="1">
    <source>
        <dbReference type="ARBA" id="ARBA00002565"/>
    </source>
</evidence>
<name>A0A2I7N4N4_9NEIS</name>
<dbReference type="Gene3D" id="2.30.30.20">
    <property type="entry name" value="Aspartate carbamoyltransferase regulatory subunit, C-terminal domain"/>
    <property type="match status" value="1"/>
</dbReference>
<dbReference type="Gene3D" id="3.30.70.140">
    <property type="entry name" value="Aspartate carbamoyltransferase regulatory subunit, N-terminal domain"/>
    <property type="match status" value="1"/>
</dbReference>
<dbReference type="KEGG" id="nba:CUN60_03625"/>
<keyword evidence="10" id="KW-1185">Reference proteome</keyword>
<dbReference type="GO" id="GO:0046872">
    <property type="term" value="F:metal ion binding"/>
    <property type="evidence" value="ECO:0007669"/>
    <property type="project" value="UniProtKB-KW"/>
</dbReference>
<dbReference type="PANTHER" id="PTHR35805">
    <property type="entry name" value="ASPARTATE CARBAMOYLTRANSFERASE REGULATORY CHAIN"/>
    <property type="match status" value="1"/>
</dbReference>
<dbReference type="GO" id="GO:0006207">
    <property type="term" value="P:'de novo' pyrimidine nucleobase biosynthetic process"/>
    <property type="evidence" value="ECO:0007669"/>
    <property type="project" value="InterPro"/>
</dbReference>
<evidence type="ECO:0000256" key="6">
    <source>
        <dbReference type="ARBA" id="ARBA00022975"/>
    </source>
</evidence>
<evidence type="ECO:0000256" key="5">
    <source>
        <dbReference type="ARBA" id="ARBA00022833"/>
    </source>
</evidence>
<evidence type="ECO:0000313" key="9">
    <source>
        <dbReference type="EMBL" id="AUR51423.1"/>
    </source>
</evidence>
<dbReference type="GO" id="GO:0016740">
    <property type="term" value="F:transferase activity"/>
    <property type="evidence" value="ECO:0007669"/>
    <property type="project" value="UniProtKB-KW"/>
</dbReference>
<comment type="function">
    <text evidence="1">Involved in allosteric regulation of aspartate carbamoyltransferase.</text>
</comment>
<keyword evidence="4" id="KW-0479">Metal-binding</keyword>
<dbReference type="InterPro" id="IPR002801">
    <property type="entry name" value="Asp_carbamoylTrfase_reg"/>
</dbReference>
<keyword evidence="6" id="KW-0665">Pyrimidine biosynthesis</keyword>
<dbReference type="OrthoDB" id="5599321at2"/>
<dbReference type="GO" id="GO:0009347">
    <property type="term" value="C:aspartate carbamoyltransferase complex"/>
    <property type="evidence" value="ECO:0007669"/>
    <property type="project" value="InterPro"/>
</dbReference>